<evidence type="ECO:0000313" key="2">
    <source>
        <dbReference type="EMBL" id="MTE19895.1"/>
    </source>
</evidence>
<feature type="signal peptide" evidence="1">
    <location>
        <begin position="1"/>
        <end position="28"/>
    </location>
</feature>
<evidence type="ECO:0000313" key="3">
    <source>
        <dbReference type="Proteomes" id="UP000473014"/>
    </source>
</evidence>
<proteinExistence type="predicted"/>
<dbReference type="RefSeq" id="WP_155071119.1">
    <property type="nucleotide sequence ID" value="NZ_WIXO01000001.1"/>
</dbReference>
<keyword evidence="1" id="KW-0732">Signal</keyword>
<evidence type="ECO:0008006" key="4">
    <source>
        <dbReference type="Google" id="ProtNLM"/>
    </source>
</evidence>
<organism evidence="2 3">
    <name type="scientific">Streptomyces taklimakanensis</name>
    <dbReference type="NCBI Taxonomy" id="2569853"/>
    <lineage>
        <taxon>Bacteria</taxon>
        <taxon>Bacillati</taxon>
        <taxon>Actinomycetota</taxon>
        <taxon>Actinomycetes</taxon>
        <taxon>Kitasatosporales</taxon>
        <taxon>Streptomycetaceae</taxon>
        <taxon>Streptomyces</taxon>
    </lineage>
</organism>
<feature type="chain" id="PRO_5038426565" description="Lipoprotein" evidence="1">
    <location>
        <begin position="29"/>
        <end position="177"/>
    </location>
</feature>
<gene>
    <name evidence="2" type="ORF">F0L17_12365</name>
</gene>
<dbReference type="Proteomes" id="UP000473014">
    <property type="component" value="Unassembled WGS sequence"/>
</dbReference>
<keyword evidence="3" id="KW-1185">Reference proteome</keyword>
<dbReference type="EMBL" id="WIXO01000001">
    <property type="protein sequence ID" value="MTE19895.1"/>
    <property type="molecule type" value="Genomic_DNA"/>
</dbReference>
<comment type="caution">
    <text evidence="2">The sequence shown here is derived from an EMBL/GenBank/DDBJ whole genome shotgun (WGS) entry which is preliminary data.</text>
</comment>
<protein>
    <recommendedName>
        <fullName evidence="4">Lipoprotein</fullName>
    </recommendedName>
</protein>
<reference evidence="2 3" key="1">
    <citation type="submission" date="2019-11" db="EMBL/GenBank/DDBJ databases">
        <authorList>
            <person name="Yuan L."/>
        </authorList>
    </citation>
    <scope>NUCLEOTIDE SEQUENCE [LARGE SCALE GENOMIC DNA]</scope>
    <source>
        <strain evidence="2 3">TRM43335</strain>
    </source>
</reference>
<accession>A0A6G2BC92</accession>
<sequence>MRSTAKCRRPRRVAALPFALVLGAVCLAGCGDDEEPAPEASVHVEETRAGGEDYDFVYGDLAEGEFWNDVDTWVGKRITLRADVGEVVDEHAFTVADAGEDDGDNLGDRRNLLVVSADPHQAREGSTVRVTGTVREGFAAREVADDLGVEWEADLLADWEEELYLVATAVDTSVGRR</sequence>
<dbReference type="AlphaFoldDB" id="A0A6G2BC92"/>
<dbReference type="OrthoDB" id="9512763at2"/>
<name>A0A6G2BC92_9ACTN</name>
<evidence type="ECO:0000256" key="1">
    <source>
        <dbReference type="SAM" id="SignalP"/>
    </source>
</evidence>